<feature type="transmembrane region" description="Helical" evidence="7">
    <location>
        <begin position="220"/>
        <end position="240"/>
    </location>
</feature>
<evidence type="ECO:0000256" key="6">
    <source>
        <dbReference type="SAM" id="MobiDB-lite"/>
    </source>
</evidence>
<feature type="compositionally biased region" description="Low complexity" evidence="6">
    <location>
        <begin position="156"/>
        <end position="167"/>
    </location>
</feature>
<dbReference type="InterPro" id="IPR052027">
    <property type="entry name" value="PspC"/>
</dbReference>
<feature type="transmembrane region" description="Helical" evidence="7">
    <location>
        <begin position="104"/>
        <end position="122"/>
    </location>
</feature>
<feature type="transmembrane region" description="Helical" evidence="7">
    <location>
        <begin position="252"/>
        <end position="270"/>
    </location>
</feature>
<feature type="transmembrane region" description="Helical" evidence="7">
    <location>
        <begin position="277"/>
        <end position="298"/>
    </location>
</feature>
<comment type="caution">
    <text evidence="9">The sequence shown here is derived from an EMBL/GenBank/DDBJ whole genome shotgun (WGS) entry which is preliminary data.</text>
</comment>
<dbReference type="PANTHER" id="PTHR33885">
    <property type="entry name" value="PHAGE SHOCK PROTEIN C"/>
    <property type="match status" value="1"/>
</dbReference>
<accession>A0A3N0CQ00</accession>
<gene>
    <name evidence="9" type="ORF">EFK50_05725</name>
</gene>
<feature type="compositionally biased region" description="Polar residues" evidence="6">
    <location>
        <begin position="170"/>
        <end position="183"/>
    </location>
</feature>
<evidence type="ECO:0000313" key="10">
    <source>
        <dbReference type="Proteomes" id="UP000267128"/>
    </source>
</evidence>
<dbReference type="OrthoDB" id="7359894at2"/>
<evidence type="ECO:0000256" key="5">
    <source>
        <dbReference type="ARBA" id="ARBA00023136"/>
    </source>
</evidence>
<keyword evidence="10" id="KW-1185">Reference proteome</keyword>
<dbReference type="PANTHER" id="PTHR33885:SF3">
    <property type="entry name" value="PHAGE SHOCK PROTEIN C"/>
    <property type="match status" value="1"/>
</dbReference>
<feature type="domain" description="Phage shock protein PspC N-terminal" evidence="8">
    <location>
        <begin position="32"/>
        <end position="87"/>
    </location>
</feature>
<evidence type="ECO:0000256" key="4">
    <source>
        <dbReference type="ARBA" id="ARBA00022989"/>
    </source>
</evidence>
<dbReference type="EMBL" id="RJSE01000003">
    <property type="protein sequence ID" value="RNL65450.1"/>
    <property type="molecule type" value="Genomic_DNA"/>
</dbReference>
<dbReference type="Pfam" id="PF04024">
    <property type="entry name" value="PspC"/>
    <property type="match status" value="1"/>
</dbReference>
<evidence type="ECO:0000256" key="3">
    <source>
        <dbReference type="ARBA" id="ARBA00022692"/>
    </source>
</evidence>
<protein>
    <submittedName>
        <fullName evidence="9">PspC domain-containing protein</fullName>
    </submittedName>
</protein>
<dbReference type="Proteomes" id="UP000267128">
    <property type="component" value="Unassembled WGS sequence"/>
</dbReference>
<evidence type="ECO:0000256" key="1">
    <source>
        <dbReference type="ARBA" id="ARBA00004162"/>
    </source>
</evidence>
<keyword evidence="5 7" id="KW-0472">Membrane</keyword>
<proteinExistence type="predicted"/>
<reference evidence="9 10" key="1">
    <citation type="submission" date="2018-11" db="EMBL/GenBank/DDBJ databases">
        <authorList>
            <person name="Li F."/>
        </authorList>
    </citation>
    <scope>NUCLEOTIDE SEQUENCE [LARGE SCALE GENOMIC DNA]</scope>
    <source>
        <strain evidence="9 10">Gsoil 097</strain>
    </source>
</reference>
<sequence length="418" mass="43472">MEDMNETTYGPGTPPGAPGNQAPLPPHQDLDRLRRSVTDRYVAGVAGGIGRHFGVDPTIIRVLLAVLTLFGGAGVLIYAVAWMFVPEDGKDRSAVNVSSEPRKILLLAAVGVAGLLAVGDVFGGGWDAGWPIASVAVVIGVVLIARDRRGGKNDPAAETPAQPWAAATHDPTTSYPATSQSTYPQPADQGPAYAPPAPPAWQPPVAQPPLIPPHPKRTGILWFWPTIALIAIGLGVVGIFDTNAHQVDPGVYPAVAVAITGVMLLVGSFFGRPGGLILVGIVSTMALSMATVLGTFHIDGRNLEAEPKTAAEVQSSYKTHMGRIYVDLTKVADPAALAGREIDLTLNAGEITVIVPKSLNVDIDAELGFAGGIDIPGYDGGGVQDSAERSLTGTPATTTPALDLDIDVRVGQINVEQR</sequence>
<evidence type="ECO:0000313" key="9">
    <source>
        <dbReference type="EMBL" id="RNL65450.1"/>
    </source>
</evidence>
<feature type="transmembrane region" description="Helical" evidence="7">
    <location>
        <begin position="128"/>
        <end position="145"/>
    </location>
</feature>
<keyword evidence="4 7" id="KW-1133">Transmembrane helix</keyword>
<dbReference type="InterPro" id="IPR007168">
    <property type="entry name" value="Phageshock_PspC_N"/>
</dbReference>
<name>A0A3N0CQ00_9ACTN</name>
<evidence type="ECO:0000256" key="7">
    <source>
        <dbReference type="SAM" id="Phobius"/>
    </source>
</evidence>
<dbReference type="AlphaFoldDB" id="A0A3N0CQ00"/>
<feature type="region of interest" description="Disordered" evidence="6">
    <location>
        <begin position="151"/>
        <end position="207"/>
    </location>
</feature>
<dbReference type="GO" id="GO:0005886">
    <property type="term" value="C:plasma membrane"/>
    <property type="evidence" value="ECO:0007669"/>
    <property type="project" value="UniProtKB-SubCell"/>
</dbReference>
<feature type="region of interest" description="Disordered" evidence="6">
    <location>
        <begin position="1"/>
        <end position="29"/>
    </location>
</feature>
<evidence type="ECO:0000259" key="8">
    <source>
        <dbReference type="Pfam" id="PF04024"/>
    </source>
</evidence>
<keyword evidence="3 7" id="KW-0812">Transmembrane</keyword>
<feature type="compositionally biased region" description="Pro residues" evidence="6">
    <location>
        <begin position="193"/>
        <end position="207"/>
    </location>
</feature>
<feature type="transmembrane region" description="Helical" evidence="7">
    <location>
        <begin position="59"/>
        <end position="84"/>
    </location>
</feature>
<organism evidence="9 10">
    <name type="scientific">Nocardioides marmoriginsengisoli</name>
    <dbReference type="NCBI Taxonomy" id="661483"/>
    <lineage>
        <taxon>Bacteria</taxon>
        <taxon>Bacillati</taxon>
        <taxon>Actinomycetota</taxon>
        <taxon>Actinomycetes</taxon>
        <taxon>Propionibacteriales</taxon>
        <taxon>Nocardioidaceae</taxon>
        <taxon>Nocardioides</taxon>
    </lineage>
</organism>
<keyword evidence="2" id="KW-1003">Cell membrane</keyword>
<comment type="subcellular location">
    <subcellularLocation>
        <location evidence="1">Cell membrane</location>
        <topology evidence="1">Single-pass membrane protein</topology>
    </subcellularLocation>
</comment>
<evidence type="ECO:0000256" key="2">
    <source>
        <dbReference type="ARBA" id="ARBA00022475"/>
    </source>
</evidence>